<accession>A0A2D3PSB7</accession>
<organism evidence="1 2">
    <name type="scientific">Fusobacterium pseudoperiodonticum</name>
    <dbReference type="NCBI Taxonomy" id="2663009"/>
    <lineage>
        <taxon>Bacteria</taxon>
        <taxon>Fusobacteriati</taxon>
        <taxon>Fusobacteriota</taxon>
        <taxon>Fusobacteriia</taxon>
        <taxon>Fusobacteriales</taxon>
        <taxon>Fusobacteriaceae</taxon>
        <taxon>Fusobacterium</taxon>
    </lineage>
</organism>
<evidence type="ECO:0000313" key="2">
    <source>
        <dbReference type="Proteomes" id="UP000230781"/>
    </source>
</evidence>
<protein>
    <submittedName>
        <fullName evidence="1">Uncharacterized protein</fullName>
    </submittedName>
</protein>
<dbReference type="AlphaFoldDB" id="A0A2D3PSB7"/>
<reference evidence="1 2" key="1">
    <citation type="submission" date="2017-11" db="EMBL/GenBank/DDBJ databases">
        <title>Genome sequencing of Fusobacterium periodonticum KCOM 2555.</title>
        <authorList>
            <person name="Kook J.-K."/>
            <person name="Park S.-N."/>
            <person name="Lim Y.K."/>
        </authorList>
    </citation>
    <scope>NUCLEOTIDE SEQUENCE [LARGE SCALE GENOMIC DNA]</scope>
    <source>
        <strain evidence="1 2">KCOM 2555</strain>
    </source>
</reference>
<gene>
    <name evidence="1" type="ORF">CTM98_07980</name>
</gene>
<evidence type="ECO:0000313" key="1">
    <source>
        <dbReference type="EMBL" id="ATV70588.1"/>
    </source>
</evidence>
<dbReference type="RefSeq" id="WP_100026612.1">
    <property type="nucleotide sequence ID" value="NZ_CP024704.1"/>
</dbReference>
<sequence>MEIKKNIENLSVEILDVKLDTSNIPSIKEARLVYINGKAKLVNDVARYGSDHRSPRQIRLNDVPLLQAKIPNCPTCCSLLATGYGIENTNCKELLDIQENINSNYISLEKSIRDIEPLLTLFETGFYLIADAICYPTDGDKNFFWNVPNKLEKENYFEYIYGQPVYLYPTQTTDSYDKNRVEYYIDKFLELDDSSPRTIVYNFTDYINFIIDGHHKACASALLGEPLRCILIIPAIVTKYYNVLEEKNEVYLDFSSIKVSQAEIPEKYLPLVKEKKFKSKKKEITIEDGILNKREWEKEYLDSVKNYINLYNYLKIIDILKKEKINIDNNLMEEYLSNFDSDSQNKMKKIIYKLKLFDMEKSEA</sequence>
<name>A0A2D3PSB7_9FUSO</name>
<dbReference type="Proteomes" id="UP000230781">
    <property type="component" value="Chromosome"/>
</dbReference>
<proteinExistence type="predicted"/>
<dbReference type="EMBL" id="CP024704">
    <property type="protein sequence ID" value="ATV70588.1"/>
    <property type="molecule type" value="Genomic_DNA"/>
</dbReference>